<dbReference type="AlphaFoldDB" id="A0AAU8LNI6"/>
<evidence type="ECO:0000313" key="1">
    <source>
        <dbReference type="EMBL" id="XCN69753.1"/>
    </source>
</evidence>
<organism evidence="1">
    <name type="scientific">Pseudomonas syringae CC1417</name>
    <dbReference type="NCBI Taxonomy" id="1357272"/>
    <lineage>
        <taxon>Bacteria</taxon>
        <taxon>Pseudomonadati</taxon>
        <taxon>Pseudomonadota</taxon>
        <taxon>Gammaproteobacteria</taxon>
        <taxon>Pseudomonadales</taxon>
        <taxon>Pseudomonadaceae</taxon>
        <taxon>Pseudomonas</taxon>
        <taxon>Pseudomonas syringae</taxon>
    </lineage>
</organism>
<dbReference type="EMBL" id="CP159362">
    <property type="protein sequence ID" value="XCN69753.1"/>
    <property type="molecule type" value="Genomic_DNA"/>
</dbReference>
<proteinExistence type="predicted"/>
<dbReference type="RefSeq" id="WP_080266083.1">
    <property type="nucleotide sequence ID" value="NZ_CP159362.1"/>
</dbReference>
<accession>A0AAU8LNI6</accession>
<protein>
    <submittedName>
        <fullName evidence="1">Uncharacterized protein</fullName>
    </submittedName>
</protein>
<gene>
    <name evidence="1" type="ORF">N011_10880</name>
</gene>
<reference evidence="1" key="1">
    <citation type="journal article" date="2014" name="Genome Announc.">
        <title>Draft Genome Sequences of a Phylogenetically Diverse Suite of Pseudomonas syringae Strains from Multiple Source Populations.</title>
        <authorList>
            <person name="Baltrus D.A."/>
            <person name="Yourstone S."/>
            <person name="Lind A."/>
            <person name="Guilbaud C."/>
            <person name="Sands D.C."/>
            <person name="Jones C.D."/>
            <person name="Morris C.E."/>
            <person name="Dangl J.L."/>
        </authorList>
    </citation>
    <scope>NUCLEOTIDE SEQUENCE</scope>
    <source>
        <strain evidence="1">CC1417</strain>
    </source>
</reference>
<name>A0AAU8LNI6_PSESX</name>
<reference evidence="1" key="2">
    <citation type="submission" date="2024-07" db="EMBL/GenBank/DDBJ databases">
        <title>A complete genome sequence for Pseudomonas syringae CC1417.</title>
        <authorList>
            <person name="Baltrus D.A."/>
        </authorList>
    </citation>
    <scope>NUCLEOTIDE SEQUENCE</scope>
    <source>
        <strain evidence="1">CC1417</strain>
    </source>
</reference>
<sequence>MARTGVHVRTMLVHSPRIRAAVVRAKWLKGLYLMNIHEMASFLLSGL</sequence>